<dbReference type="AlphaFoldDB" id="C4FI14"/>
<keyword evidence="4 7" id="KW-0472">Membrane</keyword>
<dbReference type="GO" id="GO:0008932">
    <property type="term" value="F:lytic endotransglycosylase activity"/>
    <property type="evidence" value="ECO:0007669"/>
    <property type="project" value="UniProtKB-UniRule"/>
</dbReference>
<dbReference type="Pfam" id="PF02618">
    <property type="entry name" value="YceG"/>
    <property type="match status" value="1"/>
</dbReference>
<dbReference type="PANTHER" id="PTHR30518:SF2">
    <property type="entry name" value="ENDOLYTIC MUREIN TRANSGLYCOSYLASE"/>
    <property type="match status" value="1"/>
</dbReference>
<dbReference type="EMBL" id="ABZS01000011">
    <property type="protein sequence ID" value="EEP61295.1"/>
    <property type="molecule type" value="Genomic_DNA"/>
</dbReference>
<comment type="similarity">
    <text evidence="7">Belongs to the transglycosylase MltG family.</text>
</comment>
<accession>C4FI14</accession>
<dbReference type="HAMAP" id="MF_02065">
    <property type="entry name" value="MltG"/>
    <property type="match status" value="1"/>
</dbReference>
<dbReference type="GO" id="GO:0071555">
    <property type="term" value="P:cell wall organization"/>
    <property type="evidence" value="ECO:0007669"/>
    <property type="project" value="UniProtKB-KW"/>
</dbReference>
<dbReference type="Gene3D" id="3.30.1490.480">
    <property type="entry name" value="Endolytic murein transglycosylase"/>
    <property type="match status" value="1"/>
</dbReference>
<dbReference type="RefSeq" id="WP_007545612.1">
    <property type="nucleotide sequence ID" value="NZ_ABZS01000011.1"/>
</dbReference>
<evidence type="ECO:0000313" key="9">
    <source>
        <dbReference type="Proteomes" id="UP000005540"/>
    </source>
</evidence>
<dbReference type="Proteomes" id="UP000005540">
    <property type="component" value="Unassembled WGS sequence"/>
</dbReference>
<sequence>MKRLIIAISLISLIFLELLSLFFYKKDVNAEVNIEKGLKTVEIAQKLEDENVILNKYLFVILALIKNQTLKSGLYEFKGKYSVIDVYEKIAKGEVKQKYFTIIPGEDLIDIANKLEKEGIVKKEKFLKYVFDEKNVRKYGLVGSSFEGYFPPESYAISEKETVETLIKKFLKVFEKRYLPYKQKAESKDYSAFYKKNLSFYEAMIIASMIEKEAYYEEEKPIIAGVIFNRLKSDMRLQIDPTVIYALKLANKWDGKLNKSDMVIDSPFNTYKVKGLPPTPICSFTISSLEAVLNPTKSNYYYYVLSKDRKRHIFSEEYETHLKNIKENLK</sequence>
<evidence type="ECO:0000256" key="6">
    <source>
        <dbReference type="ARBA" id="ARBA00023316"/>
    </source>
</evidence>
<evidence type="ECO:0000256" key="2">
    <source>
        <dbReference type="ARBA" id="ARBA00022692"/>
    </source>
</evidence>
<organism evidence="8 9">
    <name type="scientific">Sulfurihydrogenibium yellowstonense SS-5</name>
    <dbReference type="NCBI Taxonomy" id="432331"/>
    <lineage>
        <taxon>Bacteria</taxon>
        <taxon>Pseudomonadati</taxon>
        <taxon>Aquificota</taxon>
        <taxon>Aquificia</taxon>
        <taxon>Aquificales</taxon>
        <taxon>Hydrogenothermaceae</taxon>
        <taxon>Sulfurihydrogenibium</taxon>
    </lineage>
</organism>
<evidence type="ECO:0000256" key="3">
    <source>
        <dbReference type="ARBA" id="ARBA00022989"/>
    </source>
</evidence>
<protein>
    <recommendedName>
        <fullName evidence="7">Endolytic murein transglycosylase</fullName>
        <ecNumber evidence="7">4.2.2.29</ecNumber>
    </recommendedName>
    <alternativeName>
        <fullName evidence="7">Peptidoglycan lytic transglycosylase</fullName>
    </alternativeName>
    <alternativeName>
        <fullName evidence="7">Peptidoglycan polymerization terminase</fullName>
    </alternativeName>
</protein>
<name>C4FI14_9AQUI</name>
<evidence type="ECO:0000256" key="1">
    <source>
        <dbReference type="ARBA" id="ARBA00022475"/>
    </source>
</evidence>
<comment type="caution">
    <text evidence="8">The sequence shown here is derived from an EMBL/GenBank/DDBJ whole genome shotgun (WGS) entry which is preliminary data.</text>
</comment>
<dbReference type="GO" id="GO:0009252">
    <property type="term" value="P:peptidoglycan biosynthetic process"/>
    <property type="evidence" value="ECO:0007669"/>
    <property type="project" value="UniProtKB-UniRule"/>
</dbReference>
<gene>
    <name evidence="7" type="primary">mltG</name>
    <name evidence="8" type="ORF">SULYE_0198</name>
</gene>
<evidence type="ECO:0000256" key="7">
    <source>
        <dbReference type="HAMAP-Rule" id="MF_02065"/>
    </source>
</evidence>
<dbReference type="EC" id="4.2.2.29" evidence="7"/>
<reference evidence="8 9" key="1">
    <citation type="submission" date="2009-04" db="EMBL/GenBank/DDBJ databases">
        <authorList>
            <person name="Reysenbach A.-L."/>
            <person name="Heidelberg J.F."/>
            <person name="Nelson W.C."/>
        </authorList>
    </citation>
    <scope>NUCLEOTIDE SEQUENCE [LARGE SCALE GENOMIC DNA]</scope>
    <source>
        <strain evidence="8 9">SS-5</strain>
    </source>
</reference>
<keyword evidence="6 7" id="KW-0961">Cell wall biogenesis/degradation</keyword>
<dbReference type="InterPro" id="IPR003770">
    <property type="entry name" value="MLTG-like"/>
</dbReference>
<dbReference type="PANTHER" id="PTHR30518">
    <property type="entry name" value="ENDOLYTIC MUREIN TRANSGLYCOSYLASE"/>
    <property type="match status" value="1"/>
</dbReference>
<keyword evidence="3 7" id="KW-1133">Transmembrane helix</keyword>
<dbReference type="NCBIfam" id="TIGR00247">
    <property type="entry name" value="endolytic transglycosylase MltG"/>
    <property type="match status" value="1"/>
</dbReference>
<keyword evidence="5 7" id="KW-0456">Lyase</keyword>
<evidence type="ECO:0000313" key="8">
    <source>
        <dbReference type="EMBL" id="EEP61295.1"/>
    </source>
</evidence>
<comment type="catalytic activity">
    <reaction evidence="7">
        <text>a peptidoglycan chain = a peptidoglycan chain with N-acetyl-1,6-anhydromuramyl-[peptide] at the reducing end + a peptidoglycan chain with N-acetylglucosamine at the non-reducing end.</text>
        <dbReference type="EC" id="4.2.2.29"/>
    </reaction>
</comment>
<evidence type="ECO:0000256" key="4">
    <source>
        <dbReference type="ARBA" id="ARBA00023136"/>
    </source>
</evidence>
<evidence type="ECO:0000256" key="5">
    <source>
        <dbReference type="ARBA" id="ARBA00023239"/>
    </source>
</evidence>
<feature type="site" description="Important for catalytic activity" evidence="7">
    <location>
        <position position="213"/>
    </location>
</feature>
<keyword evidence="1 7" id="KW-1003">Cell membrane</keyword>
<dbReference type="OrthoDB" id="9814591at2"/>
<keyword evidence="9" id="KW-1185">Reference proteome</keyword>
<keyword evidence="2 7" id="KW-0812">Transmembrane</keyword>
<dbReference type="GO" id="GO:0005886">
    <property type="term" value="C:plasma membrane"/>
    <property type="evidence" value="ECO:0007669"/>
    <property type="project" value="UniProtKB-UniRule"/>
</dbReference>
<comment type="function">
    <text evidence="7">Functions as a peptidoglycan terminase that cleaves nascent peptidoglycan strands endolytically to terminate their elongation.</text>
</comment>
<proteinExistence type="inferred from homology"/>
<dbReference type="CDD" id="cd08010">
    <property type="entry name" value="MltG_like"/>
    <property type="match status" value="1"/>
</dbReference>